<evidence type="ECO:0000313" key="2">
    <source>
        <dbReference type="Proteomes" id="UP000054498"/>
    </source>
</evidence>
<sequence length="146" mass="16148">MGQFASRHYDGDPYIELMRALPDRELIWWVQKVIWLAEGMTFVDHFGRTYPTLFLHKCPCCSGSGSMICPKCNGYKLKGGVRGRCGGGGGGADGPMHAPPPERGVGSFRLSEMVGPRRALASQGEAECQHCGSYCDWDDESEWEEK</sequence>
<keyword evidence="2" id="KW-1185">Reference proteome</keyword>
<dbReference type="GeneID" id="25733227"/>
<dbReference type="EMBL" id="KK105648">
    <property type="protein sequence ID" value="KIY92409.1"/>
    <property type="molecule type" value="Genomic_DNA"/>
</dbReference>
<gene>
    <name evidence="1" type="ORF">MNEG_15554</name>
</gene>
<proteinExistence type="predicted"/>
<dbReference type="KEGG" id="mng:MNEG_15554"/>
<protein>
    <submittedName>
        <fullName evidence="1">Uncharacterized protein</fullName>
    </submittedName>
</protein>
<dbReference type="AlphaFoldDB" id="A0A0D2LKD1"/>
<accession>A0A0D2LKD1</accession>
<organism evidence="1 2">
    <name type="scientific">Monoraphidium neglectum</name>
    <dbReference type="NCBI Taxonomy" id="145388"/>
    <lineage>
        <taxon>Eukaryota</taxon>
        <taxon>Viridiplantae</taxon>
        <taxon>Chlorophyta</taxon>
        <taxon>core chlorophytes</taxon>
        <taxon>Chlorophyceae</taxon>
        <taxon>CS clade</taxon>
        <taxon>Sphaeropleales</taxon>
        <taxon>Selenastraceae</taxon>
        <taxon>Monoraphidium</taxon>
    </lineage>
</organism>
<dbReference type="OrthoDB" id="533847at2759"/>
<reference evidence="1 2" key="1">
    <citation type="journal article" date="2013" name="BMC Genomics">
        <title>Reconstruction of the lipid metabolism for the microalga Monoraphidium neglectum from its genome sequence reveals characteristics suitable for biofuel production.</title>
        <authorList>
            <person name="Bogen C."/>
            <person name="Al-Dilaimi A."/>
            <person name="Albersmeier A."/>
            <person name="Wichmann J."/>
            <person name="Grundmann M."/>
            <person name="Rupp O."/>
            <person name="Lauersen K.J."/>
            <person name="Blifernez-Klassen O."/>
            <person name="Kalinowski J."/>
            <person name="Goesmann A."/>
            <person name="Mussgnug J.H."/>
            <person name="Kruse O."/>
        </authorList>
    </citation>
    <scope>NUCLEOTIDE SEQUENCE [LARGE SCALE GENOMIC DNA]</scope>
    <source>
        <strain evidence="1 2">SAG 48.87</strain>
    </source>
</reference>
<dbReference type="RefSeq" id="XP_013891429.1">
    <property type="nucleotide sequence ID" value="XM_014035975.1"/>
</dbReference>
<evidence type="ECO:0000313" key="1">
    <source>
        <dbReference type="EMBL" id="KIY92409.1"/>
    </source>
</evidence>
<dbReference type="Proteomes" id="UP000054498">
    <property type="component" value="Unassembled WGS sequence"/>
</dbReference>
<name>A0A0D2LKD1_9CHLO</name>